<comment type="catalytic activity">
    <reaction evidence="18">
        <text>alpha-D-glucosaminyl-[heparan sulfate](n) + 3'-phosphoadenylyl sulfate = N-sulfo-alpha-D-glucosaminyl-[heparan sulfate](n) + adenosine 3',5'-bisphosphate + 2 H(+)</text>
        <dbReference type="Rhea" id="RHEA:21980"/>
        <dbReference type="Rhea" id="RHEA-COMP:9830"/>
        <dbReference type="Rhea" id="RHEA-COMP:14602"/>
        <dbReference type="ChEBI" id="CHEBI:15378"/>
        <dbReference type="ChEBI" id="CHEBI:58339"/>
        <dbReference type="ChEBI" id="CHEBI:58343"/>
        <dbReference type="ChEBI" id="CHEBI:58388"/>
        <dbReference type="ChEBI" id="CHEBI:140572"/>
        <dbReference type="EC" id="2.8.2.8"/>
    </reaction>
    <physiologicalReaction direction="left-to-right" evidence="18">
        <dbReference type="Rhea" id="RHEA:21981"/>
    </physiologicalReaction>
</comment>
<dbReference type="InterPro" id="IPR037359">
    <property type="entry name" value="NST/OST"/>
</dbReference>
<feature type="binding site" evidence="20">
    <location>
        <begin position="764"/>
        <end position="768"/>
    </location>
    <ligand>
        <name>3'-phosphoadenylyl sulfate</name>
        <dbReference type="ChEBI" id="CHEBI:58339"/>
    </ligand>
</feature>
<evidence type="ECO:0000256" key="21">
    <source>
        <dbReference type="PIRSR" id="PIRSR637359-3"/>
    </source>
</evidence>
<keyword evidence="13" id="KW-0325">Glycoprotein</keyword>
<dbReference type="SUPFAM" id="SSF52540">
    <property type="entry name" value="P-loop containing nucleoside triphosphate hydrolases"/>
    <property type="match status" value="1"/>
</dbReference>
<dbReference type="GO" id="GO:0019213">
    <property type="term" value="F:deacetylase activity"/>
    <property type="evidence" value="ECO:0007669"/>
    <property type="project" value="UniProtKB-ARBA"/>
</dbReference>
<evidence type="ECO:0000256" key="3">
    <source>
        <dbReference type="ARBA" id="ARBA00010420"/>
    </source>
</evidence>
<evidence type="ECO:0000256" key="7">
    <source>
        <dbReference type="ARBA" id="ARBA00022801"/>
    </source>
</evidence>
<keyword evidence="10" id="KW-0333">Golgi apparatus</keyword>
<evidence type="ECO:0000256" key="11">
    <source>
        <dbReference type="ARBA" id="ARBA00023136"/>
    </source>
</evidence>
<dbReference type="Proteomes" id="UP001108240">
    <property type="component" value="Unplaced"/>
</dbReference>
<keyword evidence="5" id="KW-0808">Transferase</keyword>
<dbReference type="PANTHER" id="PTHR10605">
    <property type="entry name" value="HEPARAN SULFATE SULFOTRANSFERASE"/>
    <property type="match status" value="1"/>
</dbReference>
<protein>
    <recommendedName>
        <fullName evidence="16">Bifunctional heparan sulfate N-deacetylase/N-sulfotransferase 1</fullName>
        <ecNumber evidence="4">2.8.2.8</ecNumber>
    </recommendedName>
    <alternativeName>
        <fullName evidence="17">Glucosaminyl N-deacetylase/N-sulfotransferase 1</fullName>
    </alternativeName>
</protein>
<feature type="disulfide bond" evidence="21">
    <location>
        <begin position="749"/>
        <end position="759"/>
    </location>
</feature>
<dbReference type="GO" id="GO:0005794">
    <property type="term" value="C:Golgi apparatus"/>
    <property type="evidence" value="ECO:0007669"/>
    <property type="project" value="UniProtKB-SubCell"/>
</dbReference>
<dbReference type="InterPro" id="IPR021930">
    <property type="entry name" value="Heparan_SO4_deacetylase_dom"/>
</dbReference>
<evidence type="ECO:0000256" key="16">
    <source>
        <dbReference type="ARBA" id="ARBA00039538"/>
    </source>
</evidence>
<dbReference type="AlphaFoldDB" id="A0A8C1EB84"/>
<evidence type="ECO:0000256" key="12">
    <source>
        <dbReference type="ARBA" id="ARBA00023157"/>
    </source>
</evidence>
<evidence type="ECO:0000256" key="1">
    <source>
        <dbReference type="ARBA" id="ARBA00004841"/>
    </source>
</evidence>
<feature type="domain" description="Heparan sulphate-N-deacetylase deacetylase" evidence="24">
    <location>
        <begin position="304"/>
        <end position="507"/>
    </location>
</feature>
<evidence type="ECO:0000256" key="13">
    <source>
        <dbReference type="ARBA" id="ARBA00023180"/>
    </source>
</evidence>
<dbReference type="GO" id="GO:0030210">
    <property type="term" value="P:heparin proteoglycan biosynthetic process"/>
    <property type="evidence" value="ECO:0007669"/>
    <property type="project" value="UniProtKB-UniPathway"/>
</dbReference>
<organism evidence="26 27">
    <name type="scientific">Cyprinus carpio carpio</name>
    <dbReference type="NCBI Taxonomy" id="630221"/>
    <lineage>
        <taxon>Eukaryota</taxon>
        <taxon>Metazoa</taxon>
        <taxon>Chordata</taxon>
        <taxon>Craniata</taxon>
        <taxon>Vertebrata</taxon>
        <taxon>Euteleostomi</taxon>
        <taxon>Actinopterygii</taxon>
        <taxon>Neopterygii</taxon>
        <taxon>Teleostei</taxon>
        <taxon>Ostariophysi</taxon>
        <taxon>Cypriniformes</taxon>
        <taxon>Cyprinidae</taxon>
        <taxon>Cyprininae</taxon>
        <taxon>Cyprinus</taxon>
    </lineage>
</organism>
<feature type="binding site" evidence="20">
    <location>
        <position position="748"/>
    </location>
    <ligand>
        <name>3'-phosphoadenylyl sulfate</name>
        <dbReference type="ChEBI" id="CHEBI:58339"/>
    </ligand>
</feature>
<dbReference type="Pfam" id="PF25119">
    <property type="entry name" value="HSNSD_N"/>
    <property type="match status" value="1"/>
</dbReference>
<dbReference type="PANTHER" id="PTHR10605:SF30">
    <property type="entry name" value="BIFUNCTIONAL HEPARAN SULFATE N-DEACETYLASE_N-SULFOTRANSFERASE 1"/>
    <property type="match status" value="1"/>
</dbReference>
<dbReference type="UniPathway" id="UPA00756"/>
<comment type="pathway">
    <text evidence="2">Glycan metabolism; heparan sulfate biosynthesis.</text>
</comment>
<evidence type="ECO:0000256" key="10">
    <source>
        <dbReference type="ARBA" id="ARBA00023034"/>
    </source>
</evidence>
<feature type="domain" description="Heparan sulfate-N-deacetylase N-terminal" evidence="25">
    <location>
        <begin position="83"/>
        <end position="293"/>
    </location>
</feature>
<evidence type="ECO:0000256" key="14">
    <source>
        <dbReference type="ARBA" id="ARBA00023268"/>
    </source>
</evidence>
<reference evidence="26" key="2">
    <citation type="submission" date="2025-09" db="UniProtKB">
        <authorList>
            <consortium name="Ensembl"/>
        </authorList>
    </citation>
    <scope>IDENTIFICATION</scope>
</reference>
<evidence type="ECO:0000256" key="5">
    <source>
        <dbReference type="ARBA" id="ARBA00022679"/>
    </source>
</evidence>
<keyword evidence="7" id="KW-0378">Hydrolase</keyword>
<keyword evidence="11 22" id="KW-0472">Membrane</keyword>
<feature type="active site" description="For sulfotransferase activity" evidence="19">
    <location>
        <position position="545"/>
    </location>
</feature>
<dbReference type="GeneTree" id="ENSGT00940000157857"/>
<evidence type="ECO:0000259" key="23">
    <source>
        <dbReference type="Pfam" id="PF00685"/>
    </source>
</evidence>
<keyword evidence="8" id="KW-0735">Signal-anchor</keyword>
<dbReference type="InterPro" id="IPR027417">
    <property type="entry name" value="P-loop_NTPase"/>
</dbReference>
<dbReference type="FunFam" id="3.40.50.300:FF:000176">
    <property type="entry name" value="bifunctional heparan sulfate N-deacetylase/N-sulfotransferase 1"/>
    <property type="match status" value="1"/>
</dbReference>
<evidence type="ECO:0000256" key="4">
    <source>
        <dbReference type="ARBA" id="ARBA00012979"/>
    </source>
</evidence>
<evidence type="ECO:0000256" key="9">
    <source>
        <dbReference type="ARBA" id="ARBA00022989"/>
    </source>
</evidence>
<keyword evidence="27" id="KW-1185">Reference proteome</keyword>
<proteinExistence type="inferred from homology"/>
<evidence type="ECO:0000259" key="24">
    <source>
        <dbReference type="Pfam" id="PF12062"/>
    </source>
</evidence>
<comment type="pathway">
    <text evidence="1">Glycan metabolism; heparin biosynthesis.</text>
</comment>
<dbReference type="GO" id="GO:0015016">
    <property type="term" value="F:heparan sulfate N-sulfotransferase activity"/>
    <property type="evidence" value="ECO:0007669"/>
    <property type="project" value="UniProtKB-EC"/>
</dbReference>
<dbReference type="Pfam" id="PF00685">
    <property type="entry name" value="Sulfotransfer_1"/>
    <property type="match status" value="1"/>
</dbReference>
<evidence type="ECO:0000256" key="8">
    <source>
        <dbReference type="ARBA" id="ARBA00022968"/>
    </source>
</evidence>
<dbReference type="Ensembl" id="ENSCCRT00000080754.2">
    <property type="protein sequence ID" value="ENSCCRP00000074490.2"/>
    <property type="gene ID" value="ENSCCRG00000039726.2"/>
</dbReference>
<comment type="similarity">
    <text evidence="3">Belongs to the sulfotransferase 1 family. NDST subfamily.</text>
</comment>
<evidence type="ECO:0000256" key="18">
    <source>
        <dbReference type="ARBA" id="ARBA00047710"/>
    </source>
</evidence>
<dbReference type="Pfam" id="PF12062">
    <property type="entry name" value="HSNSD-CE"/>
    <property type="match status" value="1"/>
</dbReference>
<evidence type="ECO:0000256" key="6">
    <source>
        <dbReference type="ARBA" id="ARBA00022692"/>
    </source>
</evidence>
<comment type="subcellular location">
    <subcellularLocation>
        <location evidence="15">Golgi apparatus</location>
        <location evidence="15">trans-Golgi network membrane</location>
        <topology evidence="15">Single-pass type II membrane protein</topology>
    </subcellularLocation>
</comment>
<dbReference type="GO" id="GO:0015012">
    <property type="term" value="P:heparan sulfate proteoglycan biosynthetic process"/>
    <property type="evidence" value="ECO:0007669"/>
    <property type="project" value="UniProtKB-UniPathway"/>
</dbReference>
<name>A0A8C1EB84_CYPCA</name>
<dbReference type="Gene3D" id="3.40.50.300">
    <property type="entry name" value="P-loop containing nucleotide triphosphate hydrolases"/>
    <property type="match status" value="1"/>
</dbReference>
<dbReference type="InterPro" id="IPR056793">
    <property type="entry name" value="HSNSD_N"/>
</dbReference>
<evidence type="ECO:0000313" key="27">
    <source>
        <dbReference type="Proteomes" id="UP001108240"/>
    </source>
</evidence>
<feature type="transmembrane region" description="Helical" evidence="22">
    <location>
        <begin position="20"/>
        <end position="39"/>
    </location>
</feature>
<evidence type="ECO:0000256" key="20">
    <source>
        <dbReference type="PIRSR" id="PIRSR637359-2"/>
    </source>
</evidence>
<keyword evidence="14" id="KW-0511">Multifunctional enzyme</keyword>
<keyword evidence="6 22" id="KW-0812">Transmembrane</keyword>
<keyword evidence="9 22" id="KW-1133">Transmembrane helix</keyword>
<evidence type="ECO:0000256" key="17">
    <source>
        <dbReference type="ARBA" id="ARBA00042929"/>
    </source>
</evidence>
<dbReference type="EC" id="2.8.2.8" evidence="4"/>
<feature type="domain" description="Sulfotransferase" evidence="23">
    <location>
        <begin position="536"/>
        <end position="784"/>
    </location>
</feature>
<dbReference type="GO" id="GO:0016787">
    <property type="term" value="F:hydrolase activity"/>
    <property type="evidence" value="ECO:0007669"/>
    <property type="project" value="UniProtKB-KW"/>
</dbReference>
<keyword evidence="12 21" id="KW-1015">Disulfide bond</keyword>
<sequence length="813" mass="93344">MLSVLRLRRLIRQVPLQTSFIFLFLLCILSVFLSSYFLYAVKRKLEPSLTAGHSADDLYVTPSRPLPFLSGVGGTLSSDGTRTDPVVLVFVESPYSQLGQEIVAILEAARFRYRTEISPGKGDMPTLTDGQRGHFVLIIYENILKYVNMDAWNRELLDRYCIEFGVGMIGFFKANENSLLSAQLKGFPLFLHSNLGLKDCTVNPKSPLLHITRARQVFSGPLPGDDWTIFQSNHSTYEPVLLAKTRSAESTGLMHTSVVQDLGLHDGIQRVLFGHNLSFWLHKLVFVDALSFLTAKRLSLSLKRFILVDIDDIFVGKEGTRMKVADVKALVETQNELRRSIPDFTFNLGFSGKFFHAGTDEEDQGDDLLLSYVDEFWWFPHMWSHMQPHRFHNQSVLAEQMMLNRRFAEDHSIPTHLGYAVAPHHSGVYPVHIQLYEAWKRVWDIRVTSTEEYPHLKPARFRRGFIHRGIRVLPRQTCGLFTHTIFHKDYPGGPQELERIIDGGELFLTVLLNPDPCEDKRHKDIWSKEKTCDRFPKLLLIGPQKTGATALYLFLGMHPDLSSNCPSKETFEEIQFFSGHNYHRGIDWYMEYFPLPSNSSSDYYFEKSASYFDSDVAAVRAAALLPRARIITVLSDPVERAYAWYQHQRAHGDPVALKYSFHDVIKASHNAPVKLQVLQKRCLAPGWYATHLSRWLQHYHHDQILVVDGQTLKTDPATVMQKIQTFLGLENQVDYHKILAFDPKKGFWCQLLDGGRTKCLGKSKGQRYPDMDKQSQVFLRSYYRDANIQLSKLLYKTAQVLPGWLREDLLNIR</sequence>
<dbReference type="UniPathway" id="UPA00862"/>
<reference evidence="26" key="1">
    <citation type="submission" date="2025-08" db="UniProtKB">
        <authorList>
            <consortium name="Ensembl"/>
        </authorList>
    </citation>
    <scope>IDENTIFICATION</scope>
</reference>
<evidence type="ECO:0000256" key="2">
    <source>
        <dbReference type="ARBA" id="ARBA00005093"/>
    </source>
</evidence>
<evidence type="ECO:0000256" key="15">
    <source>
        <dbReference type="ARBA" id="ARBA00037848"/>
    </source>
</evidence>
<evidence type="ECO:0000256" key="22">
    <source>
        <dbReference type="SAM" id="Phobius"/>
    </source>
</evidence>
<evidence type="ECO:0000259" key="25">
    <source>
        <dbReference type="Pfam" id="PF25119"/>
    </source>
</evidence>
<evidence type="ECO:0000256" key="19">
    <source>
        <dbReference type="PIRSR" id="PIRSR637359-1"/>
    </source>
</evidence>
<evidence type="ECO:0000313" key="26">
    <source>
        <dbReference type="Ensembl" id="ENSCCRP00000074490.2"/>
    </source>
</evidence>
<accession>A0A8C1EB84</accession>
<dbReference type="InterPro" id="IPR000863">
    <property type="entry name" value="Sulfotransferase_dom"/>
</dbReference>